<dbReference type="SUPFAM" id="SSF53822">
    <property type="entry name" value="Periplasmic binding protein-like I"/>
    <property type="match status" value="1"/>
</dbReference>
<name>A0A7W7C6R9_9PSEU</name>
<dbReference type="GO" id="GO:0000976">
    <property type="term" value="F:transcription cis-regulatory region binding"/>
    <property type="evidence" value="ECO:0007669"/>
    <property type="project" value="TreeGrafter"/>
</dbReference>
<keyword evidence="1" id="KW-0805">Transcription regulation</keyword>
<evidence type="ECO:0000256" key="2">
    <source>
        <dbReference type="ARBA" id="ARBA00023125"/>
    </source>
</evidence>
<sequence length="344" mass="36586">MEAAARRVTIRDIARAAGVSESAVSFALNNRPGVSEETRRRILKVAEDLDWRPNSAARALSAAKTDVVGLVFARPAATLGVEPFFLQLVSGIQTALARSSTALLFQVVEDLSAECELYRRWWAERRVAGLLVVDPRLVDPRPALLAKLGVPALVIGGPCPGGTPSIWVDDAAAMGAIVDHLVGLGHRRIAHIAGLPRLIHTERRVRSFQQAMQRHGLTAEPSLATDYSVEAGAGATRRLLTAPERPTAVIYDNDVMAVAGMSEASKLGVRVPAELSIVAWDDSALCRLTHPQLTALVRDTAAFGARAARRLLGLVGGLPAQDVQDELPRLEPRGSTAPPVGGSG</sequence>
<dbReference type="SUPFAM" id="SSF47413">
    <property type="entry name" value="lambda repressor-like DNA-binding domains"/>
    <property type="match status" value="1"/>
</dbReference>
<dbReference type="CDD" id="cd06267">
    <property type="entry name" value="PBP1_LacI_sugar_binding-like"/>
    <property type="match status" value="1"/>
</dbReference>
<dbReference type="EMBL" id="JACHMH010000001">
    <property type="protein sequence ID" value="MBB4674208.1"/>
    <property type="molecule type" value="Genomic_DNA"/>
</dbReference>
<dbReference type="PANTHER" id="PTHR30146:SF155">
    <property type="entry name" value="ALANINE RACEMASE"/>
    <property type="match status" value="1"/>
</dbReference>
<dbReference type="InterPro" id="IPR046335">
    <property type="entry name" value="LacI/GalR-like_sensor"/>
</dbReference>
<accession>A0A7W7C6R9</accession>
<keyword evidence="3" id="KW-0804">Transcription</keyword>
<dbReference type="Gene3D" id="3.40.50.2300">
    <property type="match status" value="2"/>
</dbReference>
<evidence type="ECO:0000256" key="3">
    <source>
        <dbReference type="ARBA" id="ARBA00023163"/>
    </source>
</evidence>
<gene>
    <name evidence="6" type="ORF">HNR67_000326</name>
</gene>
<dbReference type="Pfam" id="PF00356">
    <property type="entry name" value="LacI"/>
    <property type="match status" value="1"/>
</dbReference>
<dbReference type="GO" id="GO:0003700">
    <property type="term" value="F:DNA-binding transcription factor activity"/>
    <property type="evidence" value="ECO:0007669"/>
    <property type="project" value="TreeGrafter"/>
</dbReference>
<dbReference type="PROSITE" id="PS00356">
    <property type="entry name" value="HTH_LACI_1"/>
    <property type="match status" value="1"/>
</dbReference>
<proteinExistence type="predicted"/>
<dbReference type="InterPro" id="IPR010982">
    <property type="entry name" value="Lambda_DNA-bd_dom_sf"/>
</dbReference>
<evidence type="ECO:0000256" key="4">
    <source>
        <dbReference type="SAM" id="MobiDB-lite"/>
    </source>
</evidence>
<dbReference type="Proteomes" id="UP000533598">
    <property type="component" value="Unassembled WGS sequence"/>
</dbReference>
<keyword evidence="7" id="KW-1185">Reference proteome</keyword>
<dbReference type="CDD" id="cd01392">
    <property type="entry name" value="HTH_LacI"/>
    <property type="match status" value="1"/>
</dbReference>
<evidence type="ECO:0000313" key="6">
    <source>
        <dbReference type="EMBL" id="MBB4674208.1"/>
    </source>
</evidence>
<evidence type="ECO:0000256" key="1">
    <source>
        <dbReference type="ARBA" id="ARBA00023015"/>
    </source>
</evidence>
<dbReference type="InterPro" id="IPR000843">
    <property type="entry name" value="HTH_LacI"/>
</dbReference>
<keyword evidence="2 6" id="KW-0238">DNA-binding</keyword>
<dbReference type="RefSeq" id="WP_221489745.1">
    <property type="nucleotide sequence ID" value="NZ_BAAAUI010000011.1"/>
</dbReference>
<organism evidence="6 7">
    <name type="scientific">Crossiella cryophila</name>
    <dbReference type="NCBI Taxonomy" id="43355"/>
    <lineage>
        <taxon>Bacteria</taxon>
        <taxon>Bacillati</taxon>
        <taxon>Actinomycetota</taxon>
        <taxon>Actinomycetes</taxon>
        <taxon>Pseudonocardiales</taxon>
        <taxon>Pseudonocardiaceae</taxon>
        <taxon>Crossiella</taxon>
    </lineage>
</organism>
<dbReference type="Gene3D" id="1.10.260.40">
    <property type="entry name" value="lambda repressor-like DNA-binding domains"/>
    <property type="match status" value="1"/>
</dbReference>
<dbReference type="PROSITE" id="PS50932">
    <property type="entry name" value="HTH_LACI_2"/>
    <property type="match status" value="1"/>
</dbReference>
<comment type="caution">
    <text evidence="6">The sequence shown here is derived from an EMBL/GenBank/DDBJ whole genome shotgun (WGS) entry which is preliminary data.</text>
</comment>
<protein>
    <submittedName>
        <fullName evidence="6">DNA-binding LacI/PurR family transcriptional regulator</fullName>
    </submittedName>
</protein>
<reference evidence="6 7" key="1">
    <citation type="submission" date="2020-08" db="EMBL/GenBank/DDBJ databases">
        <title>Sequencing the genomes of 1000 actinobacteria strains.</title>
        <authorList>
            <person name="Klenk H.-P."/>
        </authorList>
    </citation>
    <scope>NUCLEOTIDE SEQUENCE [LARGE SCALE GENOMIC DNA]</scope>
    <source>
        <strain evidence="6 7">DSM 44230</strain>
    </source>
</reference>
<dbReference type="PANTHER" id="PTHR30146">
    <property type="entry name" value="LACI-RELATED TRANSCRIPTIONAL REPRESSOR"/>
    <property type="match status" value="1"/>
</dbReference>
<dbReference type="InterPro" id="IPR028082">
    <property type="entry name" value="Peripla_BP_I"/>
</dbReference>
<evidence type="ECO:0000313" key="7">
    <source>
        <dbReference type="Proteomes" id="UP000533598"/>
    </source>
</evidence>
<dbReference type="Pfam" id="PF13377">
    <property type="entry name" value="Peripla_BP_3"/>
    <property type="match status" value="1"/>
</dbReference>
<evidence type="ECO:0000259" key="5">
    <source>
        <dbReference type="PROSITE" id="PS50932"/>
    </source>
</evidence>
<dbReference type="AlphaFoldDB" id="A0A7W7C6R9"/>
<feature type="domain" description="HTH lacI-type" evidence="5">
    <location>
        <begin position="8"/>
        <end position="62"/>
    </location>
</feature>
<feature type="region of interest" description="Disordered" evidence="4">
    <location>
        <begin position="323"/>
        <end position="344"/>
    </location>
</feature>
<dbReference type="SMART" id="SM00354">
    <property type="entry name" value="HTH_LACI"/>
    <property type="match status" value="1"/>
</dbReference>